<name>F4QLG4_9CAUL</name>
<keyword evidence="2" id="KW-1185">Reference proteome</keyword>
<dbReference type="PANTHER" id="PTHR39206">
    <property type="entry name" value="SLL8004 PROTEIN"/>
    <property type="match status" value="1"/>
</dbReference>
<dbReference type="EMBL" id="GL883077">
    <property type="protein sequence ID" value="EGF92309.1"/>
    <property type="molecule type" value="Genomic_DNA"/>
</dbReference>
<dbReference type="PANTHER" id="PTHR39206:SF1">
    <property type="entry name" value="SLL8004 PROTEIN"/>
    <property type="match status" value="1"/>
</dbReference>
<sequence>MPRCIVIAGPNGAGKTTFALKYLPRAGVETFLNADMIASGLSPFAPEKQAAAAGRLFLEQIEICISEGRDFAFETTLSGRAYLRMIERLQASGWTVELIYLALPSADMSIQRVAERVAHGGHHIPTADIQRRYPRSLRNLLNDYSMKVDECHCYLNTEFLTHPVFQRYGETLVVRDHDVYRQLERLAGLN</sequence>
<protein>
    <submittedName>
        <fullName evidence="1">C</fullName>
    </submittedName>
</protein>
<dbReference type="STRING" id="715226.ABI_07430"/>
<dbReference type="OrthoDB" id="9791543at2"/>
<evidence type="ECO:0000313" key="2">
    <source>
        <dbReference type="Proteomes" id="UP000006512"/>
    </source>
</evidence>
<dbReference type="Pfam" id="PF13671">
    <property type="entry name" value="AAA_33"/>
    <property type="match status" value="1"/>
</dbReference>
<dbReference type="Gene3D" id="3.40.50.300">
    <property type="entry name" value="P-loop containing nucleotide triphosphate hydrolases"/>
    <property type="match status" value="1"/>
</dbReference>
<dbReference type="AlphaFoldDB" id="F4QLG4"/>
<dbReference type="eggNOG" id="COG4185">
    <property type="taxonomic scope" value="Bacteria"/>
</dbReference>
<reference evidence="2" key="1">
    <citation type="submission" date="2011-03" db="EMBL/GenBank/DDBJ databases">
        <title>Draft genome sequence of Brevundimonas diminuta.</title>
        <authorList>
            <person name="Brown P.J.B."/>
            <person name="Buechlein A."/>
            <person name="Hemmerich C."/>
            <person name="Brun Y.V."/>
        </authorList>
    </citation>
    <scope>NUCLEOTIDE SEQUENCE [LARGE SCALE GENOMIC DNA]</scope>
    <source>
        <strain evidence="2">C19</strain>
    </source>
</reference>
<gene>
    <name evidence="1" type="ORF">ABI_07430</name>
</gene>
<proteinExistence type="predicted"/>
<dbReference type="HOGENOM" id="CLU_094497_2_1_5"/>
<dbReference type="SUPFAM" id="SSF52540">
    <property type="entry name" value="P-loop containing nucleoside triphosphate hydrolases"/>
    <property type="match status" value="1"/>
</dbReference>
<accession>F4QLG4</accession>
<organism evidence="1 2">
    <name type="scientific">Asticcacaulis biprosthecium C19</name>
    <dbReference type="NCBI Taxonomy" id="715226"/>
    <lineage>
        <taxon>Bacteria</taxon>
        <taxon>Pseudomonadati</taxon>
        <taxon>Pseudomonadota</taxon>
        <taxon>Alphaproteobacteria</taxon>
        <taxon>Caulobacterales</taxon>
        <taxon>Caulobacteraceae</taxon>
        <taxon>Asticcacaulis</taxon>
    </lineage>
</organism>
<dbReference type="RefSeq" id="WP_006271484.1">
    <property type="nucleotide sequence ID" value="NZ_GL883077.1"/>
</dbReference>
<dbReference type="InterPro" id="IPR027417">
    <property type="entry name" value="P-loop_NTPase"/>
</dbReference>
<dbReference type="Proteomes" id="UP000006512">
    <property type="component" value="Unassembled WGS sequence"/>
</dbReference>
<evidence type="ECO:0000313" key="1">
    <source>
        <dbReference type="EMBL" id="EGF92309.1"/>
    </source>
</evidence>